<dbReference type="AlphaFoldDB" id="A0A329YCT7"/>
<dbReference type="EMBL" id="QMKK01000037">
    <property type="protein sequence ID" value="RAX40748.1"/>
    <property type="molecule type" value="Genomic_DNA"/>
</dbReference>
<reference evidence="1 2" key="1">
    <citation type="submission" date="2018-06" db="EMBL/GenBank/DDBJ databases">
        <title>Whole Genome Sequence of an efficient microsymbiont, Rhizobium tropici.</title>
        <authorList>
            <person name="Srinivasan R."/>
            <person name="Singh H.V."/>
            <person name="Srivastava R."/>
            <person name="Kumari B."/>
            <person name="Radhakrishna A."/>
        </authorList>
    </citation>
    <scope>NUCLEOTIDE SEQUENCE [LARGE SCALE GENOMIC DNA]</scope>
    <source>
        <strain evidence="1 2">IGFRI Rhizo-19</strain>
    </source>
</reference>
<proteinExistence type="predicted"/>
<gene>
    <name evidence="1" type="ORF">DQ393_15365</name>
</gene>
<comment type="caution">
    <text evidence="1">The sequence shown here is derived from an EMBL/GenBank/DDBJ whole genome shotgun (WGS) entry which is preliminary data.</text>
</comment>
<sequence>MAATHRERHAALVQQQQDLADRRDALIAEHASALINGKAFDKQQQISDINHEIEALDLAITALDGQATKEENRARASLQADSLQRKIDEIVADEESYFEDVAQAEDLLLAFVEKLKGAHAKADRLRQVFAEVPGVTSNAMGLLPEFDNGNISARLSQKMGLLFSRIIARGSYGIFRWADEHDRDVDFAAEERQALAGITRHAVKLISERISALRAQAAA</sequence>
<dbReference type="Proteomes" id="UP000251205">
    <property type="component" value="Unassembled WGS sequence"/>
</dbReference>
<name>A0A329YCT7_RHITR</name>
<organism evidence="1 2">
    <name type="scientific">Rhizobium tropici</name>
    <dbReference type="NCBI Taxonomy" id="398"/>
    <lineage>
        <taxon>Bacteria</taxon>
        <taxon>Pseudomonadati</taxon>
        <taxon>Pseudomonadota</taxon>
        <taxon>Alphaproteobacteria</taxon>
        <taxon>Hyphomicrobiales</taxon>
        <taxon>Rhizobiaceae</taxon>
        <taxon>Rhizobium/Agrobacterium group</taxon>
        <taxon>Rhizobium</taxon>
    </lineage>
</organism>
<evidence type="ECO:0000313" key="1">
    <source>
        <dbReference type="EMBL" id="RAX40748.1"/>
    </source>
</evidence>
<accession>A0A329YCT7</accession>
<protein>
    <submittedName>
        <fullName evidence="1">Uncharacterized protein</fullName>
    </submittedName>
</protein>
<dbReference type="RefSeq" id="WP_112342631.1">
    <property type="nucleotide sequence ID" value="NZ_QMKK01000037.1"/>
</dbReference>
<evidence type="ECO:0000313" key="2">
    <source>
        <dbReference type="Proteomes" id="UP000251205"/>
    </source>
</evidence>